<accession>A0A1V1PHN8</accession>
<dbReference type="InterPro" id="IPR050812">
    <property type="entry name" value="Preph/Arog_dehydrog"/>
</dbReference>
<evidence type="ECO:0000313" key="4">
    <source>
        <dbReference type="Proteomes" id="UP000189670"/>
    </source>
</evidence>
<dbReference type="InterPro" id="IPR046825">
    <property type="entry name" value="PDH_C"/>
</dbReference>
<reference evidence="4" key="1">
    <citation type="submission" date="2012-11" db="EMBL/GenBank/DDBJ databases">
        <authorList>
            <person name="Lucero-Rivera Y.E."/>
            <person name="Tovar-Ramirez D."/>
        </authorList>
    </citation>
    <scope>NUCLEOTIDE SEQUENCE [LARGE SCALE GENOMIC DNA]</scope>
    <source>
        <strain evidence="4">Araruama</strain>
    </source>
</reference>
<dbReference type="AlphaFoldDB" id="A0A1V1PHN8"/>
<dbReference type="PANTHER" id="PTHR21363:SF0">
    <property type="entry name" value="PREPHENATE DEHYDROGENASE [NADP(+)]"/>
    <property type="match status" value="1"/>
</dbReference>
<proteinExistence type="predicted"/>
<dbReference type="PROSITE" id="PS51176">
    <property type="entry name" value="PDH_ADH"/>
    <property type="match status" value="1"/>
</dbReference>
<name>A0A1V1PHN8_9BACT</name>
<dbReference type="GO" id="GO:0006571">
    <property type="term" value="P:tyrosine biosynthetic process"/>
    <property type="evidence" value="ECO:0007669"/>
    <property type="project" value="InterPro"/>
</dbReference>
<protein>
    <submittedName>
        <fullName evidence="3">Prephenate dehydrogenase</fullName>
    </submittedName>
</protein>
<dbReference type="GO" id="GO:0008977">
    <property type="term" value="F:prephenate dehydrogenase (NAD+) activity"/>
    <property type="evidence" value="ECO:0007669"/>
    <property type="project" value="InterPro"/>
</dbReference>
<evidence type="ECO:0000256" key="1">
    <source>
        <dbReference type="ARBA" id="ARBA00023002"/>
    </source>
</evidence>
<dbReference type="GO" id="GO:0004665">
    <property type="term" value="F:prephenate dehydrogenase (NADP+) activity"/>
    <property type="evidence" value="ECO:0007669"/>
    <property type="project" value="InterPro"/>
</dbReference>
<evidence type="ECO:0000259" key="2">
    <source>
        <dbReference type="PROSITE" id="PS51176"/>
    </source>
</evidence>
<dbReference type="Gene3D" id="1.10.3660.10">
    <property type="entry name" value="6-phosphogluconate dehydrogenase C-terminal like domain"/>
    <property type="match status" value="1"/>
</dbReference>
<dbReference type="Pfam" id="PF02153">
    <property type="entry name" value="PDH_N"/>
    <property type="match status" value="1"/>
</dbReference>
<dbReference type="EMBL" id="ATBP01000008">
    <property type="protein sequence ID" value="ETR74409.1"/>
    <property type="molecule type" value="Genomic_DNA"/>
</dbReference>
<evidence type="ECO:0000313" key="3">
    <source>
        <dbReference type="EMBL" id="ETR74409.1"/>
    </source>
</evidence>
<dbReference type="PANTHER" id="PTHR21363">
    <property type="entry name" value="PREPHENATE DEHYDROGENASE"/>
    <property type="match status" value="1"/>
</dbReference>
<dbReference type="GO" id="GO:0070403">
    <property type="term" value="F:NAD+ binding"/>
    <property type="evidence" value="ECO:0007669"/>
    <property type="project" value="InterPro"/>
</dbReference>
<dbReference type="Pfam" id="PF20463">
    <property type="entry name" value="PDH_C"/>
    <property type="match status" value="1"/>
</dbReference>
<sequence length="256" mass="28743">MGLSFSKVGIVGGTGGMGEWFANFLEKQGYDVYPVGRSTELTPKMMARLCDVVVISVPIPVTIQMIQTIGPFVKERRLLMDLTSIKQKPLEAMLAHTDAEVVGVHPLFGPVENAEGQRVAICQGRGNSGLKWVKKVFDTGKLKILEMEPKEHDRLMGLIQGVNHFSTLGLAHCIRSSGFSIDEIEKCSTSTFKRRLDRIYKLLEQPADLFGSLLIDNPESLNYIRLYRDVLNEMIPIIENKDHDAFQKLFYSLRGE</sequence>
<dbReference type="SUPFAM" id="SSF51735">
    <property type="entry name" value="NAD(P)-binding Rossmann-fold domains"/>
    <property type="match status" value="1"/>
</dbReference>
<dbReference type="Proteomes" id="UP000189670">
    <property type="component" value="Unassembled WGS sequence"/>
</dbReference>
<dbReference type="SUPFAM" id="SSF48179">
    <property type="entry name" value="6-phosphogluconate dehydrogenase C-terminal domain-like"/>
    <property type="match status" value="1"/>
</dbReference>
<dbReference type="InterPro" id="IPR036291">
    <property type="entry name" value="NAD(P)-bd_dom_sf"/>
</dbReference>
<dbReference type="InterPro" id="IPR008927">
    <property type="entry name" value="6-PGluconate_DH-like_C_sf"/>
</dbReference>
<dbReference type="InterPro" id="IPR046826">
    <property type="entry name" value="PDH_N"/>
</dbReference>
<dbReference type="InterPro" id="IPR003099">
    <property type="entry name" value="Prephen_DH"/>
</dbReference>
<comment type="caution">
    <text evidence="3">The sequence shown here is derived from an EMBL/GenBank/DDBJ whole genome shotgun (WGS) entry which is preliminary data.</text>
</comment>
<gene>
    <name evidence="3" type="ORF">OMM_00236</name>
</gene>
<organism evidence="3 4">
    <name type="scientific">Candidatus Magnetoglobus multicellularis str. Araruama</name>
    <dbReference type="NCBI Taxonomy" id="890399"/>
    <lineage>
        <taxon>Bacteria</taxon>
        <taxon>Pseudomonadati</taxon>
        <taxon>Thermodesulfobacteriota</taxon>
        <taxon>Desulfobacteria</taxon>
        <taxon>Desulfobacterales</taxon>
        <taxon>Desulfobacteraceae</taxon>
        <taxon>Candidatus Magnetoglobus</taxon>
    </lineage>
</organism>
<dbReference type="Gene3D" id="3.40.50.720">
    <property type="entry name" value="NAD(P)-binding Rossmann-like Domain"/>
    <property type="match status" value="1"/>
</dbReference>
<feature type="domain" description="Prephenate/arogenate dehydrogenase" evidence="2">
    <location>
        <begin position="6"/>
        <end position="256"/>
    </location>
</feature>
<keyword evidence="1" id="KW-0560">Oxidoreductase</keyword>